<evidence type="ECO:0000313" key="3">
    <source>
        <dbReference type="Proteomes" id="UP000054279"/>
    </source>
</evidence>
<dbReference type="AlphaFoldDB" id="A0A0C9W4C8"/>
<feature type="compositionally biased region" description="Polar residues" evidence="1">
    <location>
        <begin position="89"/>
        <end position="102"/>
    </location>
</feature>
<dbReference type="Proteomes" id="UP000054279">
    <property type="component" value="Unassembled WGS sequence"/>
</dbReference>
<keyword evidence="3" id="KW-1185">Reference proteome</keyword>
<reference evidence="2 3" key="1">
    <citation type="submission" date="2014-06" db="EMBL/GenBank/DDBJ databases">
        <title>Evolutionary Origins and Diversification of the Mycorrhizal Mutualists.</title>
        <authorList>
            <consortium name="DOE Joint Genome Institute"/>
            <consortium name="Mycorrhizal Genomics Consortium"/>
            <person name="Kohler A."/>
            <person name="Kuo A."/>
            <person name="Nagy L.G."/>
            <person name="Floudas D."/>
            <person name="Copeland A."/>
            <person name="Barry K.W."/>
            <person name="Cichocki N."/>
            <person name="Veneault-Fourrey C."/>
            <person name="LaButti K."/>
            <person name="Lindquist E.A."/>
            <person name="Lipzen A."/>
            <person name="Lundell T."/>
            <person name="Morin E."/>
            <person name="Murat C."/>
            <person name="Riley R."/>
            <person name="Ohm R."/>
            <person name="Sun H."/>
            <person name="Tunlid A."/>
            <person name="Henrissat B."/>
            <person name="Grigoriev I.V."/>
            <person name="Hibbett D.S."/>
            <person name="Martin F."/>
        </authorList>
    </citation>
    <scope>NUCLEOTIDE SEQUENCE [LARGE SCALE GENOMIC DNA]</scope>
    <source>
        <strain evidence="2 3">SS14</strain>
    </source>
</reference>
<feature type="region of interest" description="Disordered" evidence="1">
    <location>
        <begin position="1"/>
        <end position="36"/>
    </location>
</feature>
<dbReference type="EMBL" id="KN837108">
    <property type="protein sequence ID" value="KIJ46221.1"/>
    <property type="molecule type" value="Genomic_DNA"/>
</dbReference>
<gene>
    <name evidence="2" type="ORF">M422DRAFT_46254</name>
</gene>
<feature type="region of interest" description="Disordered" evidence="1">
    <location>
        <begin position="89"/>
        <end position="128"/>
    </location>
</feature>
<feature type="compositionally biased region" description="Polar residues" evidence="1">
    <location>
        <begin position="22"/>
        <end position="33"/>
    </location>
</feature>
<protein>
    <submittedName>
        <fullName evidence="2">Uncharacterized protein</fullName>
    </submittedName>
</protein>
<dbReference type="HOGENOM" id="CLU_736014_0_0_1"/>
<organism evidence="2 3">
    <name type="scientific">Sphaerobolus stellatus (strain SS14)</name>
    <dbReference type="NCBI Taxonomy" id="990650"/>
    <lineage>
        <taxon>Eukaryota</taxon>
        <taxon>Fungi</taxon>
        <taxon>Dikarya</taxon>
        <taxon>Basidiomycota</taxon>
        <taxon>Agaricomycotina</taxon>
        <taxon>Agaricomycetes</taxon>
        <taxon>Phallomycetidae</taxon>
        <taxon>Geastrales</taxon>
        <taxon>Sphaerobolaceae</taxon>
        <taxon>Sphaerobolus</taxon>
    </lineage>
</organism>
<feature type="region of interest" description="Disordered" evidence="1">
    <location>
        <begin position="145"/>
        <end position="184"/>
    </location>
</feature>
<accession>A0A0C9W4C8</accession>
<name>A0A0C9W4C8_SPHS4</name>
<sequence length="376" mass="42574">MDEMQSVFIRNEAEDHNAHNADPSQTQTPPRTQANEREWLVIPDSTGEKDILAFSDGGIVAVSEGIDTQLIIEALAGVSHSLWLSPYTSPKQPGDHNGSTTPKALALQKDPETPPPMMRSGNSSNHKSLSTFQIFPSRRLWVGGDVLETPSRGPKHETTEDASSQTEPETTPPRMYQGGRDKKNGDSMAYFHPEFLDDVELPSDDLVGRRCIFSSKSRTFQSTQGGQWITHWTCRSQWYEEDWTQLDLLLNSDLGHPGGSLLSLPIARLLTDEAELLHPAGERESADKEVQEYVAGLRKRTEMEHSFMNRIQQEFWLLVERTHFNLSHLPRAHAFSNLHAVEELLDANGRYLEAMRKLVKHERESRDIIDRVYPKN</sequence>
<evidence type="ECO:0000256" key="1">
    <source>
        <dbReference type="SAM" id="MobiDB-lite"/>
    </source>
</evidence>
<evidence type="ECO:0000313" key="2">
    <source>
        <dbReference type="EMBL" id="KIJ46221.1"/>
    </source>
</evidence>
<proteinExistence type="predicted"/>